<keyword evidence="2" id="KW-0238">DNA-binding</keyword>
<feature type="domain" description="Myb-like" evidence="5">
    <location>
        <begin position="114"/>
        <end position="164"/>
    </location>
</feature>
<evidence type="ECO:0000313" key="7">
    <source>
        <dbReference type="EMBL" id="KAK8871815.1"/>
    </source>
</evidence>
<accession>A0ABR2J2K6</accession>
<dbReference type="Gene3D" id="1.10.10.60">
    <property type="entry name" value="Homeodomain-like"/>
    <property type="match status" value="2"/>
</dbReference>
<dbReference type="SUPFAM" id="SSF46689">
    <property type="entry name" value="Homeodomain-like"/>
    <property type="match status" value="1"/>
</dbReference>
<dbReference type="PROSITE" id="PS50090">
    <property type="entry name" value="MYB_LIKE"/>
    <property type="match status" value="2"/>
</dbReference>
<organism evidence="7 8">
    <name type="scientific">Tritrichomonas musculus</name>
    <dbReference type="NCBI Taxonomy" id="1915356"/>
    <lineage>
        <taxon>Eukaryota</taxon>
        <taxon>Metamonada</taxon>
        <taxon>Parabasalia</taxon>
        <taxon>Tritrichomonadida</taxon>
        <taxon>Tritrichomonadidae</taxon>
        <taxon>Tritrichomonas</taxon>
    </lineage>
</organism>
<evidence type="ECO:0000256" key="3">
    <source>
        <dbReference type="ARBA" id="ARBA00023163"/>
    </source>
</evidence>
<feature type="domain" description="HTH myb-type" evidence="6">
    <location>
        <begin position="114"/>
        <end position="168"/>
    </location>
</feature>
<dbReference type="InterPro" id="IPR001005">
    <property type="entry name" value="SANT/Myb"/>
</dbReference>
<keyword evidence="8" id="KW-1185">Reference proteome</keyword>
<dbReference type="InterPro" id="IPR051575">
    <property type="entry name" value="Myb-like_DNA-bd"/>
</dbReference>
<feature type="domain" description="HTH myb-type" evidence="6">
    <location>
        <begin position="60"/>
        <end position="113"/>
    </location>
</feature>
<dbReference type="SMART" id="SM00717">
    <property type="entry name" value="SANT"/>
    <property type="match status" value="2"/>
</dbReference>
<evidence type="ECO:0000256" key="4">
    <source>
        <dbReference type="ARBA" id="ARBA00023242"/>
    </source>
</evidence>
<gene>
    <name evidence="7" type="ORF">M9Y10_007558</name>
</gene>
<dbReference type="PROSITE" id="PS51294">
    <property type="entry name" value="HTH_MYB"/>
    <property type="match status" value="2"/>
</dbReference>
<dbReference type="Pfam" id="PF13921">
    <property type="entry name" value="Myb_DNA-bind_6"/>
    <property type="match status" value="1"/>
</dbReference>
<name>A0ABR2J2K6_9EUKA</name>
<keyword evidence="3" id="KW-0804">Transcription</keyword>
<dbReference type="EMBL" id="JAPFFF010000013">
    <property type="protein sequence ID" value="KAK8871815.1"/>
    <property type="molecule type" value="Genomic_DNA"/>
</dbReference>
<evidence type="ECO:0000259" key="6">
    <source>
        <dbReference type="PROSITE" id="PS51294"/>
    </source>
</evidence>
<dbReference type="InterPro" id="IPR009057">
    <property type="entry name" value="Homeodomain-like_sf"/>
</dbReference>
<evidence type="ECO:0000259" key="5">
    <source>
        <dbReference type="PROSITE" id="PS50090"/>
    </source>
</evidence>
<evidence type="ECO:0000256" key="2">
    <source>
        <dbReference type="ARBA" id="ARBA00023125"/>
    </source>
</evidence>
<keyword evidence="4" id="KW-0539">Nucleus</keyword>
<dbReference type="CDD" id="cd00167">
    <property type="entry name" value="SANT"/>
    <property type="match status" value="2"/>
</dbReference>
<evidence type="ECO:0000256" key="1">
    <source>
        <dbReference type="ARBA" id="ARBA00023015"/>
    </source>
</evidence>
<dbReference type="PANTHER" id="PTHR46621">
    <property type="entry name" value="SNRNA-ACTIVATING PROTEIN COMPLEX SUBUNIT 4"/>
    <property type="match status" value="1"/>
</dbReference>
<protein>
    <recommendedName>
        <fullName evidence="9">Myb-like DNA-binding domain containing protein</fullName>
    </recommendedName>
</protein>
<reference evidence="7 8" key="1">
    <citation type="submission" date="2024-04" db="EMBL/GenBank/DDBJ databases">
        <title>Tritrichomonas musculus Genome.</title>
        <authorList>
            <person name="Alves-Ferreira E."/>
            <person name="Grigg M."/>
            <person name="Lorenzi H."/>
            <person name="Galac M."/>
        </authorList>
    </citation>
    <scope>NUCLEOTIDE SEQUENCE [LARGE SCALE GENOMIC DNA]</scope>
    <source>
        <strain evidence="7 8">EAF2021</strain>
    </source>
</reference>
<comment type="caution">
    <text evidence="7">The sequence shown here is derived from an EMBL/GenBank/DDBJ whole genome shotgun (WGS) entry which is preliminary data.</text>
</comment>
<evidence type="ECO:0000313" key="8">
    <source>
        <dbReference type="Proteomes" id="UP001470230"/>
    </source>
</evidence>
<evidence type="ECO:0008006" key="9">
    <source>
        <dbReference type="Google" id="ProtNLM"/>
    </source>
</evidence>
<keyword evidence="1" id="KW-0805">Transcription regulation</keyword>
<dbReference type="PANTHER" id="PTHR46621:SF1">
    <property type="entry name" value="SNRNA-ACTIVATING PROTEIN COMPLEX SUBUNIT 4"/>
    <property type="match status" value="1"/>
</dbReference>
<proteinExistence type="predicted"/>
<dbReference type="InterPro" id="IPR017930">
    <property type="entry name" value="Myb_dom"/>
</dbReference>
<feature type="domain" description="Myb-like" evidence="5">
    <location>
        <begin position="58"/>
        <end position="113"/>
    </location>
</feature>
<sequence length="259" mass="30625">MQAVDINQVEEQSNGIAFNQSISMPLFMKESSLLSASQIINSSDISFSAFPFYSQLIPNKLHKNPFSIEEDKLILKLVEIIGENNWVDIAKYMKKKNFDRNSRQCRDRYYHYLNPNINKLMWSKEEDDLLMEKVENEGKKWKKYEKFFPGRTEVQLRNRYNLLARKIEKNEKKKEKKIEKKRNIMSDSFSFLDSYYAGIRKRYLAKRFAGAIKSTENVSNQNDNNFCFSEDAQTNDDDLDFSIFPLLDDINDFDDSFII</sequence>
<dbReference type="Proteomes" id="UP001470230">
    <property type="component" value="Unassembled WGS sequence"/>
</dbReference>